<evidence type="ECO:0000256" key="7">
    <source>
        <dbReference type="RuleBase" id="RU367016"/>
    </source>
</evidence>
<name>A0ABN2PCC4_9ACTN</name>
<dbReference type="PANTHER" id="PTHR30353:SF0">
    <property type="entry name" value="TRANSMEMBRANE PROTEIN"/>
    <property type="match status" value="1"/>
</dbReference>
<keyword evidence="6 7" id="KW-0472">Membrane</keyword>
<reference evidence="10 11" key="1">
    <citation type="journal article" date="2019" name="Int. J. Syst. Evol. Microbiol.">
        <title>The Global Catalogue of Microorganisms (GCM) 10K type strain sequencing project: providing services to taxonomists for standard genome sequencing and annotation.</title>
        <authorList>
            <consortium name="The Broad Institute Genomics Platform"/>
            <consortium name="The Broad Institute Genome Sequencing Center for Infectious Disease"/>
            <person name="Wu L."/>
            <person name="Ma J."/>
        </authorList>
    </citation>
    <scope>NUCLEOTIDE SEQUENCE [LARGE SCALE GENOMIC DNA]</scope>
    <source>
        <strain evidence="10 11">JCM 14046</strain>
    </source>
</reference>
<accession>A0ABN2PCC4</accession>
<evidence type="ECO:0000256" key="3">
    <source>
        <dbReference type="ARBA" id="ARBA00022475"/>
    </source>
</evidence>
<protein>
    <recommendedName>
        <fullName evidence="9">VTT domain-containing protein</fullName>
    </recommendedName>
</protein>
<gene>
    <name evidence="10" type="ORF">GCM10009737_18700</name>
</gene>
<keyword evidence="5 7" id="KW-1133">Transmembrane helix</keyword>
<evidence type="ECO:0000256" key="1">
    <source>
        <dbReference type="ARBA" id="ARBA00004651"/>
    </source>
</evidence>
<evidence type="ECO:0000313" key="10">
    <source>
        <dbReference type="EMBL" id="GAA1917495.1"/>
    </source>
</evidence>
<evidence type="ECO:0000313" key="11">
    <source>
        <dbReference type="Proteomes" id="UP001501612"/>
    </source>
</evidence>
<dbReference type="EMBL" id="BAAAMY010000004">
    <property type="protein sequence ID" value="GAA1917495.1"/>
    <property type="molecule type" value="Genomic_DNA"/>
</dbReference>
<comment type="similarity">
    <text evidence="2 7">Belongs to the DedA family.</text>
</comment>
<keyword evidence="3 7" id="KW-1003">Cell membrane</keyword>
<dbReference type="InterPro" id="IPR032816">
    <property type="entry name" value="VTT_dom"/>
</dbReference>
<feature type="transmembrane region" description="Helical" evidence="7">
    <location>
        <begin position="191"/>
        <end position="214"/>
    </location>
</feature>
<dbReference type="Proteomes" id="UP001501612">
    <property type="component" value="Unassembled WGS sequence"/>
</dbReference>
<feature type="transmembrane region" description="Helical" evidence="7">
    <location>
        <begin position="160"/>
        <end position="185"/>
    </location>
</feature>
<sequence length="226" mass="23482">MSSAEITPVTLLVLYGVVAFGAVVPVLPTGAAVSSAAVLAGHEQALLVLVVVAVGAVAAWTGDVVVYRVLATAGVPFARRMGWWRQVADGTGRGDRAGTDHEGDDGDDQADEDDEGVLLRLREGIERHEVRTLLVSRLVPGGRIPVLMVAALTGYPWQRFVGAAVAAAALWSAVYAAVGVLGSAVVPDDRVALVVALVGALALTVVVRGVRLVVDRVRTRLVRTPA</sequence>
<dbReference type="RefSeq" id="WP_344006432.1">
    <property type="nucleotide sequence ID" value="NZ_BAAAMY010000004.1"/>
</dbReference>
<feature type="domain" description="VTT" evidence="9">
    <location>
        <begin position="118"/>
        <end position="180"/>
    </location>
</feature>
<dbReference type="PANTHER" id="PTHR30353">
    <property type="entry name" value="INNER MEMBRANE PROTEIN DEDA-RELATED"/>
    <property type="match status" value="1"/>
</dbReference>
<evidence type="ECO:0000256" key="6">
    <source>
        <dbReference type="ARBA" id="ARBA00023136"/>
    </source>
</evidence>
<feature type="compositionally biased region" description="Basic and acidic residues" evidence="8">
    <location>
        <begin position="92"/>
        <end position="101"/>
    </location>
</feature>
<evidence type="ECO:0000256" key="2">
    <source>
        <dbReference type="ARBA" id="ARBA00010792"/>
    </source>
</evidence>
<evidence type="ECO:0000256" key="4">
    <source>
        <dbReference type="ARBA" id="ARBA00022692"/>
    </source>
</evidence>
<feature type="region of interest" description="Disordered" evidence="8">
    <location>
        <begin position="91"/>
        <end position="113"/>
    </location>
</feature>
<feature type="compositionally biased region" description="Acidic residues" evidence="8">
    <location>
        <begin position="102"/>
        <end position="113"/>
    </location>
</feature>
<proteinExistence type="inferred from homology"/>
<comment type="caution">
    <text evidence="10">The sequence shown here is derived from an EMBL/GenBank/DDBJ whole genome shotgun (WGS) entry which is preliminary data.</text>
</comment>
<feature type="transmembrane region" description="Helical" evidence="7">
    <location>
        <begin position="45"/>
        <end position="70"/>
    </location>
</feature>
<comment type="subcellular location">
    <subcellularLocation>
        <location evidence="1 7">Cell membrane</location>
        <topology evidence="1 7">Multi-pass membrane protein</topology>
    </subcellularLocation>
</comment>
<evidence type="ECO:0000256" key="5">
    <source>
        <dbReference type="ARBA" id="ARBA00022989"/>
    </source>
</evidence>
<keyword evidence="4 7" id="KW-0812">Transmembrane</keyword>
<feature type="transmembrane region" description="Helical" evidence="7">
    <location>
        <begin position="12"/>
        <end position="39"/>
    </location>
</feature>
<evidence type="ECO:0000259" key="9">
    <source>
        <dbReference type="Pfam" id="PF09335"/>
    </source>
</evidence>
<evidence type="ECO:0000256" key="8">
    <source>
        <dbReference type="SAM" id="MobiDB-lite"/>
    </source>
</evidence>
<organism evidence="10 11">
    <name type="scientific">Nocardioides lentus</name>
    <dbReference type="NCBI Taxonomy" id="338077"/>
    <lineage>
        <taxon>Bacteria</taxon>
        <taxon>Bacillati</taxon>
        <taxon>Actinomycetota</taxon>
        <taxon>Actinomycetes</taxon>
        <taxon>Propionibacteriales</taxon>
        <taxon>Nocardioidaceae</taxon>
        <taxon>Nocardioides</taxon>
    </lineage>
</organism>
<dbReference type="Pfam" id="PF09335">
    <property type="entry name" value="VTT_dom"/>
    <property type="match status" value="1"/>
</dbReference>
<dbReference type="InterPro" id="IPR032818">
    <property type="entry name" value="DedA-like"/>
</dbReference>
<keyword evidence="11" id="KW-1185">Reference proteome</keyword>